<accession>A0A1Y3PEC5</accession>
<comment type="caution">
    <text evidence="2">The sequence shown here is derived from an EMBL/GenBank/DDBJ whole genome shotgun (WGS) entry which is preliminary data.</text>
</comment>
<dbReference type="InterPro" id="IPR018330">
    <property type="entry name" value="RecT_fam"/>
</dbReference>
<organism evidence="2 3">
    <name type="scientific">Bacillus thermozeamaize</name>
    <dbReference type="NCBI Taxonomy" id="230954"/>
    <lineage>
        <taxon>Bacteria</taxon>
        <taxon>Bacillati</taxon>
        <taxon>Bacillota</taxon>
        <taxon>Bacilli</taxon>
        <taxon>Bacillales</taxon>
        <taxon>Bacillaceae</taxon>
        <taxon>Bacillus</taxon>
    </lineage>
</organism>
<gene>
    <name evidence="2" type="ORF">BAA01_09375</name>
</gene>
<dbReference type="GO" id="GO:0003677">
    <property type="term" value="F:DNA binding"/>
    <property type="evidence" value="ECO:0007669"/>
    <property type="project" value="InterPro"/>
</dbReference>
<feature type="region of interest" description="Disordered" evidence="1">
    <location>
        <begin position="211"/>
        <end position="237"/>
    </location>
</feature>
<evidence type="ECO:0000313" key="3">
    <source>
        <dbReference type="Proteomes" id="UP000196475"/>
    </source>
</evidence>
<reference evidence="3" key="1">
    <citation type="submission" date="2016-06" db="EMBL/GenBank/DDBJ databases">
        <authorList>
            <person name="Nascimento L."/>
            <person name="Pereira R.V."/>
            <person name="Martins L.F."/>
            <person name="Quaggio R.B."/>
            <person name="Silva A.M."/>
            <person name="Setubal J.C."/>
        </authorList>
    </citation>
    <scope>NUCLEOTIDE SEQUENCE [LARGE SCALE GENOMIC DNA]</scope>
</reference>
<protein>
    <recommendedName>
        <fullName evidence="4">Recombinase RecT</fullName>
    </recommendedName>
</protein>
<dbReference type="EMBL" id="LZRT01000098">
    <property type="protein sequence ID" value="OUM85670.1"/>
    <property type="molecule type" value="Genomic_DNA"/>
</dbReference>
<proteinExistence type="predicted"/>
<dbReference type="Proteomes" id="UP000196475">
    <property type="component" value="Unassembled WGS sequence"/>
</dbReference>
<evidence type="ECO:0008006" key="4">
    <source>
        <dbReference type="Google" id="ProtNLM"/>
    </source>
</evidence>
<evidence type="ECO:0000313" key="2">
    <source>
        <dbReference type="EMBL" id="OUM85670.1"/>
    </source>
</evidence>
<dbReference type="Pfam" id="PF03837">
    <property type="entry name" value="RecT"/>
    <property type="match status" value="1"/>
</dbReference>
<name>A0A1Y3PEC5_9BACI</name>
<evidence type="ECO:0000256" key="1">
    <source>
        <dbReference type="SAM" id="MobiDB-lite"/>
    </source>
</evidence>
<dbReference type="GO" id="GO:0006259">
    <property type="term" value="P:DNA metabolic process"/>
    <property type="evidence" value="ECO:0007669"/>
    <property type="project" value="InterPro"/>
</dbReference>
<dbReference type="AlphaFoldDB" id="A0A1Y3PEC5"/>
<feature type="compositionally biased region" description="Basic and acidic residues" evidence="1">
    <location>
        <begin position="227"/>
        <end position="237"/>
    </location>
</feature>
<sequence length="303" mass="33878">MSKALASVNTEAVVGGFTQAELDTLKATIARGTTNEQFALFVQTCVNAGLNPFLNHVHCIVYQGKDGPTMSIQVAVEGILYLARQCEGYKGIDVQLVHENDDFKVGRDEQGNIKIKQHEFGFPRGKVIGGYAIARREGFPDVVVVMEVDEVEHMLKGRNAHKWREWFNDMFKKHIVKRAAKLQFGIEIAEDEHVPSGVDVVPEYKLRPDAIDVTPQEPMKAPESVQQEDKPDEEAATKEKLTAEIKDKFKRLGITTAAGRKEFFEQNGISFKDPKDPTIAEMTGLIKVLDMHLAQQADDDLLE</sequence>